<evidence type="ECO:0000256" key="1">
    <source>
        <dbReference type="SAM" id="MobiDB-lite"/>
    </source>
</evidence>
<evidence type="ECO:0000259" key="2">
    <source>
        <dbReference type="PROSITE" id="PS50222"/>
    </source>
</evidence>
<dbReference type="SUPFAM" id="SSF47473">
    <property type="entry name" value="EF-hand"/>
    <property type="match status" value="1"/>
</dbReference>
<dbReference type="PROSITE" id="PS50222">
    <property type="entry name" value="EF_HAND_2"/>
    <property type="match status" value="1"/>
</dbReference>
<dbReference type="GO" id="GO:0005509">
    <property type="term" value="F:calcium ion binding"/>
    <property type="evidence" value="ECO:0007669"/>
    <property type="project" value="InterPro"/>
</dbReference>
<dbReference type="EMBL" id="LR786436">
    <property type="protein sequence ID" value="CAB3260924.1"/>
    <property type="molecule type" value="mRNA"/>
</dbReference>
<name>A0A6F9DH36_9ASCI</name>
<feature type="compositionally biased region" description="Basic residues" evidence="1">
    <location>
        <begin position="1"/>
        <end position="14"/>
    </location>
</feature>
<sequence length="327" mass="37026">MPKKKGKKKSKKASKKSEGEVLELDGDGAQLGIGKKKKAKKVKLTKEEKAAAKLAKKLEAFLCNDNDYGKFLNKIDKWMIENKKRVETLFKNFDQEEEGIVPFDVFRAGLHDLLCPLTDLEINALARTLDPEDTGLIEYCGFEHGIHNRTFPEDEGDGDDVKDEDDNKLTPEDFVPEIVTTGAGGKKAVRDPLHANYSRFVEFNMRLATFDHVTSHPAHFQVTVHTHMTVATLQKLIGEVGHVTTGKMNIFADKDCHQESCLPPSCTLQEWYKGGPQHNPQRVTLYYDYVIEYSDCPLLNCDHYFGQEKRPMNPVLTAYPPRQRAKS</sequence>
<dbReference type="InterPro" id="IPR011992">
    <property type="entry name" value="EF-hand-dom_pair"/>
</dbReference>
<feature type="region of interest" description="Disordered" evidence="1">
    <location>
        <begin position="149"/>
        <end position="170"/>
    </location>
</feature>
<dbReference type="Gene3D" id="1.10.238.10">
    <property type="entry name" value="EF-hand"/>
    <property type="match status" value="1"/>
</dbReference>
<feature type="compositionally biased region" description="Acidic residues" evidence="1">
    <location>
        <begin position="153"/>
        <end position="164"/>
    </location>
</feature>
<feature type="region of interest" description="Disordered" evidence="1">
    <location>
        <begin position="1"/>
        <end position="20"/>
    </location>
</feature>
<proteinExistence type="evidence at transcript level"/>
<gene>
    <name evidence="3" type="primary">LOC100176286</name>
</gene>
<organism evidence="3">
    <name type="scientific">Phallusia mammillata</name>
    <dbReference type="NCBI Taxonomy" id="59560"/>
    <lineage>
        <taxon>Eukaryota</taxon>
        <taxon>Metazoa</taxon>
        <taxon>Chordata</taxon>
        <taxon>Tunicata</taxon>
        <taxon>Ascidiacea</taxon>
        <taxon>Phlebobranchia</taxon>
        <taxon>Ascidiidae</taxon>
        <taxon>Phallusia</taxon>
    </lineage>
</organism>
<dbReference type="AlphaFoldDB" id="A0A6F9DH36"/>
<accession>A0A6F9DH36</accession>
<feature type="domain" description="EF-hand" evidence="2">
    <location>
        <begin position="81"/>
        <end position="116"/>
    </location>
</feature>
<protein>
    <submittedName>
        <fullName evidence="3">Uncharacterized protein LOC100176286</fullName>
    </submittedName>
</protein>
<evidence type="ECO:0000313" key="3">
    <source>
        <dbReference type="EMBL" id="CAB3260924.1"/>
    </source>
</evidence>
<dbReference type="InterPro" id="IPR002048">
    <property type="entry name" value="EF_hand_dom"/>
</dbReference>
<reference evidence="3" key="1">
    <citation type="submission" date="2020-04" db="EMBL/GenBank/DDBJ databases">
        <authorList>
            <person name="Neveu A P."/>
        </authorList>
    </citation>
    <scope>NUCLEOTIDE SEQUENCE</scope>
    <source>
        <tissue evidence="3">Whole embryo</tissue>
    </source>
</reference>